<evidence type="ECO:0000256" key="1">
    <source>
        <dbReference type="ARBA" id="ARBA00008416"/>
    </source>
</evidence>
<dbReference type="OrthoDB" id="9780903at2"/>
<dbReference type="Proteomes" id="UP000053791">
    <property type="component" value="Unassembled WGS sequence"/>
</dbReference>
<dbReference type="Pfam" id="PF02678">
    <property type="entry name" value="Pirin"/>
    <property type="match status" value="1"/>
</dbReference>
<organism evidence="6 7">
    <name type="scientific">Ruegeria marisrubri</name>
    <dbReference type="NCBI Taxonomy" id="1685379"/>
    <lineage>
        <taxon>Bacteria</taxon>
        <taxon>Pseudomonadati</taxon>
        <taxon>Pseudomonadota</taxon>
        <taxon>Alphaproteobacteria</taxon>
        <taxon>Rhodobacterales</taxon>
        <taxon>Roseobacteraceae</taxon>
        <taxon>Ruegeria</taxon>
    </lineage>
</organism>
<dbReference type="PANTHER" id="PTHR43212">
    <property type="entry name" value="QUERCETIN 2,3-DIOXYGENASE"/>
    <property type="match status" value="1"/>
</dbReference>
<keyword evidence="2" id="KW-0479">Metal-binding</keyword>
<dbReference type="InterPro" id="IPR014710">
    <property type="entry name" value="RmlC-like_jellyroll"/>
</dbReference>
<evidence type="ECO:0000313" key="7">
    <source>
        <dbReference type="Proteomes" id="UP000053791"/>
    </source>
</evidence>
<dbReference type="InterPro" id="IPR011051">
    <property type="entry name" value="RmlC_Cupin_sf"/>
</dbReference>
<comment type="caution">
    <text evidence="6">The sequence shown here is derived from an EMBL/GenBank/DDBJ whole genome shotgun (WGS) entry which is preliminary data.</text>
</comment>
<dbReference type="InterPro" id="IPR012093">
    <property type="entry name" value="Pirin"/>
</dbReference>
<feature type="binding site" evidence="2">
    <location>
        <position position="59"/>
    </location>
    <ligand>
        <name>Fe cation</name>
        <dbReference type="ChEBI" id="CHEBI:24875"/>
    </ligand>
</feature>
<evidence type="ECO:0000256" key="3">
    <source>
        <dbReference type="RuleBase" id="RU003457"/>
    </source>
</evidence>
<name>A0A0X3UEF0_9RHOB</name>
<proteinExistence type="inferred from homology"/>
<dbReference type="AlphaFoldDB" id="A0A0X3UEF0"/>
<feature type="domain" description="Pirin N-terminal" evidence="4">
    <location>
        <begin position="7"/>
        <end position="119"/>
    </location>
</feature>
<keyword evidence="6" id="KW-0223">Dioxygenase</keyword>
<keyword evidence="7" id="KW-1185">Reference proteome</keyword>
<gene>
    <name evidence="6" type="ORF">AVO45_18445</name>
</gene>
<dbReference type="STRING" id="1685379.AVO45_18445"/>
<protein>
    <submittedName>
        <fullName evidence="6">Quercetin 2,3-dioxygenase</fullName>
    </submittedName>
</protein>
<dbReference type="RefSeq" id="WP_068345195.1">
    <property type="nucleotide sequence ID" value="NZ_LQBQ01000006.1"/>
</dbReference>
<dbReference type="InterPro" id="IPR003829">
    <property type="entry name" value="Pirin_N_dom"/>
</dbReference>
<dbReference type="InterPro" id="IPR041602">
    <property type="entry name" value="Quercetinase_C"/>
</dbReference>
<dbReference type="SUPFAM" id="SSF51182">
    <property type="entry name" value="RmlC-like cupins"/>
    <property type="match status" value="1"/>
</dbReference>
<evidence type="ECO:0000256" key="2">
    <source>
        <dbReference type="PIRSR" id="PIRSR006232-1"/>
    </source>
</evidence>
<accession>A0A0X3UEF0</accession>
<evidence type="ECO:0000313" key="6">
    <source>
        <dbReference type="EMBL" id="KUJ84080.1"/>
    </source>
</evidence>
<dbReference type="PIRSF" id="PIRSF006232">
    <property type="entry name" value="Pirin"/>
    <property type="match status" value="1"/>
</dbReference>
<evidence type="ECO:0000259" key="5">
    <source>
        <dbReference type="Pfam" id="PF17954"/>
    </source>
</evidence>
<comment type="similarity">
    <text evidence="1 3">Belongs to the pirin family.</text>
</comment>
<sequence>MKHFRPSDARGNADHGWLKSKHSFSFADYYDPNHMGFGPLRVINEDRVAPGRGFGAHPHRDMEIISYVVEGALEHRDSMGQVAEIKPGDVQRMSAGTGVVHSEYNASKTDPVHFLQIWIMPDQQGLKPSYAQEHYDDLDGNLRLVASNDGRDGSISIHADVNLYASKLRSDAQVELPLKKKRGVWVQVIKGLVTVNDQPLESGDGLALADVNKVAISAMDNSEFLLFDMAL</sequence>
<dbReference type="EMBL" id="LQBQ01000006">
    <property type="protein sequence ID" value="KUJ84080.1"/>
    <property type="molecule type" value="Genomic_DNA"/>
</dbReference>
<comment type="cofactor">
    <cofactor evidence="2">
        <name>Fe cation</name>
        <dbReference type="ChEBI" id="CHEBI:24875"/>
    </cofactor>
    <text evidence="2">Binds 1 Fe cation per subunit.</text>
</comment>
<dbReference type="CDD" id="cd20311">
    <property type="entry name" value="cupin_Yhhw_C"/>
    <property type="match status" value="1"/>
</dbReference>
<feature type="binding site" evidence="2">
    <location>
        <position position="57"/>
    </location>
    <ligand>
        <name>Fe cation</name>
        <dbReference type="ChEBI" id="CHEBI:24875"/>
    </ligand>
</feature>
<dbReference type="Pfam" id="PF17954">
    <property type="entry name" value="Pirin_C_2"/>
    <property type="match status" value="1"/>
</dbReference>
<reference evidence="6 7" key="1">
    <citation type="submission" date="2015-12" db="EMBL/GenBank/DDBJ databases">
        <authorList>
            <person name="Shamseldin A."/>
            <person name="Moawad H."/>
            <person name="Abd El-Rahim W.M."/>
            <person name="Sadowsky M.J."/>
        </authorList>
    </citation>
    <scope>NUCLEOTIDE SEQUENCE [LARGE SCALE GENOMIC DNA]</scope>
    <source>
        <strain evidence="6 7">ZGT118</strain>
    </source>
</reference>
<dbReference type="Gene3D" id="2.60.120.10">
    <property type="entry name" value="Jelly Rolls"/>
    <property type="match status" value="2"/>
</dbReference>
<dbReference type="CDD" id="cd02910">
    <property type="entry name" value="cupin_Yhhw_N"/>
    <property type="match status" value="1"/>
</dbReference>
<keyword evidence="6" id="KW-0560">Oxidoreductase</keyword>
<feature type="binding site" evidence="2">
    <location>
        <position position="103"/>
    </location>
    <ligand>
        <name>Fe cation</name>
        <dbReference type="ChEBI" id="CHEBI:24875"/>
    </ligand>
</feature>
<dbReference type="GO" id="GO:0051213">
    <property type="term" value="F:dioxygenase activity"/>
    <property type="evidence" value="ECO:0007669"/>
    <property type="project" value="UniProtKB-KW"/>
</dbReference>
<feature type="binding site" evidence="2">
    <location>
        <position position="101"/>
    </location>
    <ligand>
        <name>Fe cation</name>
        <dbReference type="ChEBI" id="CHEBI:24875"/>
    </ligand>
</feature>
<keyword evidence="2" id="KW-0408">Iron</keyword>
<dbReference type="GO" id="GO:0046872">
    <property type="term" value="F:metal ion binding"/>
    <property type="evidence" value="ECO:0007669"/>
    <property type="project" value="UniProtKB-KW"/>
</dbReference>
<feature type="domain" description="Quercetin 2,3-dioxygenase C-terminal cupin" evidence="5">
    <location>
        <begin position="144"/>
        <end position="229"/>
    </location>
</feature>
<evidence type="ECO:0000259" key="4">
    <source>
        <dbReference type="Pfam" id="PF02678"/>
    </source>
</evidence>
<dbReference type="PANTHER" id="PTHR43212:SF3">
    <property type="entry name" value="QUERCETIN 2,3-DIOXYGENASE"/>
    <property type="match status" value="1"/>
</dbReference>